<dbReference type="AlphaFoldDB" id="A0A8J8BA60"/>
<keyword evidence="2" id="KW-0460">Magnesium</keyword>
<dbReference type="InterPro" id="IPR000760">
    <property type="entry name" value="Inositol_monophosphatase-like"/>
</dbReference>
<feature type="binding site" evidence="2">
    <location>
        <position position="87"/>
    </location>
    <ligand>
        <name>Mg(2+)</name>
        <dbReference type="ChEBI" id="CHEBI:18420"/>
        <label>1</label>
        <note>catalytic</note>
    </ligand>
</feature>
<dbReference type="PANTHER" id="PTHR20854:SF4">
    <property type="entry name" value="INOSITOL-1-MONOPHOSPHATASE-RELATED"/>
    <property type="match status" value="1"/>
</dbReference>
<gene>
    <name evidence="3" type="ORF">KB874_19150</name>
</gene>
<protein>
    <submittedName>
        <fullName evidence="3">3'(2'),5'-bisphosphate nucleotidase CysQ</fullName>
    </submittedName>
</protein>
<keyword evidence="4" id="KW-1185">Reference proteome</keyword>
<dbReference type="Gene3D" id="3.30.540.10">
    <property type="entry name" value="Fructose-1,6-Bisphosphatase, subunit A, domain 1"/>
    <property type="match status" value="1"/>
</dbReference>
<dbReference type="Proteomes" id="UP000681356">
    <property type="component" value="Unassembled WGS sequence"/>
</dbReference>
<dbReference type="GO" id="GO:0008934">
    <property type="term" value="F:inositol monophosphate 1-phosphatase activity"/>
    <property type="evidence" value="ECO:0007669"/>
    <property type="project" value="TreeGrafter"/>
</dbReference>
<feature type="binding site" evidence="2">
    <location>
        <position position="206"/>
    </location>
    <ligand>
        <name>Mg(2+)</name>
        <dbReference type="ChEBI" id="CHEBI:18420"/>
        <label>1</label>
        <note>catalytic</note>
    </ligand>
</feature>
<dbReference type="EMBL" id="JAGTUU010000008">
    <property type="protein sequence ID" value="MBS0126210.1"/>
    <property type="molecule type" value="Genomic_DNA"/>
</dbReference>
<evidence type="ECO:0000256" key="1">
    <source>
        <dbReference type="ARBA" id="ARBA00009759"/>
    </source>
</evidence>
<feature type="binding site" evidence="2">
    <location>
        <position position="85"/>
    </location>
    <ligand>
        <name>Mg(2+)</name>
        <dbReference type="ChEBI" id="CHEBI:18420"/>
        <label>1</label>
        <note>catalytic</note>
    </ligand>
</feature>
<dbReference type="Pfam" id="PF00459">
    <property type="entry name" value="Inositol_P"/>
    <property type="match status" value="1"/>
</dbReference>
<comment type="cofactor">
    <cofactor evidence="2">
        <name>Mg(2+)</name>
        <dbReference type="ChEBI" id="CHEBI:18420"/>
    </cofactor>
</comment>
<keyword evidence="2" id="KW-0479">Metal-binding</keyword>
<feature type="binding site" evidence="2">
    <location>
        <position position="88"/>
    </location>
    <ligand>
        <name>Mg(2+)</name>
        <dbReference type="ChEBI" id="CHEBI:18420"/>
        <label>1</label>
        <note>catalytic</note>
    </ligand>
</feature>
<evidence type="ECO:0000313" key="3">
    <source>
        <dbReference type="EMBL" id="MBS0126210.1"/>
    </source>
</evidence>
<organism evidence="3 4">
    <name type="scientific">Thetidibacter halocola</name>
    <dbReference type="NCBI Taxonomy" id="2827239"/>
    <lineage>
        <taxon>Bacteria</taxon>
        <taxon>Pseudomonadati</taxon>
        <taxon>Pseudomonadota</taxon>
        <taxon>Alphaproteobacteria</taxon>
        <taxon>Rhodobacterales</taxon>
        <taxon>Roseobacteraceae</taxon>
        <taxon>Thetidibacter</taxon>
    </lineage>
</organism>
<dbReference type="GO" id="GO:0006020">
    <property type="term" value="P:inositol metabolic process"/>
    <property type="evidence" value="ECO:0007669"/>
    <property type="project" value="TreeGrafter"/>
</dbReference>
<comment type="caution">
    <text evidence="3">The sequence shown here is derived from an EMBL/GenBank/DDBJ whole genome shotgun (WGS) entry which is preliminary data.</text>
</comment>
<name>A0A8J8BA60_9RHOB</name>
<evidence type="ECO:0000256" key="2">
    <source>
        <dbReference type="PIRSR" id="PIRSR600760-2"/>
    </source>
</evidence>
<reference evidence="3" key="1">
    <citation type="submission" date="2021-04" db="EMBL/GenBank/DDBJ databases">
        <authorList>
            <person name="Yoon J."/>
        </authorList>
    </citation>
    <scope>NUCLEOTIDE SEQUENCE</scope>
    <source>
        <strain evidence="3">KMU-90</strain>
    </source>
</reference>
<comment type="similarity">
    <text evidence="1">Belongs to the inositol monophosphatase superfamily.</text>
</comment>
<dbReference type="GO" id="GO:0046872">
    <property type="term" value="F:metal ion binding"/>
    <property type="evidence" value="ECO:0007669"/>
    <property type="project" value="UniProtKB-KW"/>
</dbReference>
<dbReference type="Gene3D" id="3.40.190.80">
    <property type="match status" value="1"/>
</dbReference>
<dbReference type="PRINTS" id="PR00377">
    <property type="entry name" value="IMPHPHTASES"/>
</dbReference>
<dbReference type="PANTHER" id="PTHR20854">
    <property type="entry name" value="INOSITOL MONOPHOSPHATASE"/>
    <property type="match status" value="1"/>
</dbReference>
<accession>A0A8J8BA60</accession>
<dbReference type="CDD" id="cd01638">
    <property type="entry name" value="CysQ"/>
    <property type="match status" value="1"/>
</dbReference>
<dbReference type="GO" id="GO:0007165">
    <property type="term" value="P:signal transduction"/>
    <property type="evidence" value="ECO:0007669"/>
    <property type="project" value="TreeGrafter"/>
</dbReference>
<dbReference type="SUPFAM" id="SSF56655">
    <property type="entry name" value="Carbohydrate phosphatase"/>
    <property type="match status" value="1"/>
</dbReference>
<evidence type="ECO:0000313" key="4">
    <source>
        <dbReference type="Proteomes" id="UP000681356"/>
    </source>
</evidence>
<sequence>MPGSDLTLLIEAARRAGEIATAHHGGPLDVRMKAHDNSPVTKADLAVNVALESFLRAARPDYGWLSEESPDTDDRLSAERVFVLDPIDGTRSYADGSDTWAHSIAVVEAGRPRTAVVYLPMKDRMYIATRGGGARLNGVPLRAAQTAEPDGASLLATRHSLDTQHWPGGVPDMHRSHRPSLAYRLCLVAEGRYDAMVTFRPAWEWDIAAGALIMAEAGATVTDPQGRSLHFNNRHPQTPGVLAANPTLHAALLKRML</sequence>
<dbReference type="RefSeq" id="WP_212538159.1">
    <property type="nucleotide sequence ID" value="NZ_JAGTUU010000008.1"/>
</dbReference>
<feature type="binding site" evidence="2">
    <location>
        <position position="67"/>
    </location>
    <ligand>
        <name>Mg(2+)</name>
        <dbReference type="ChEBI" id="CHEBI:18420"/>
        <label>1</label>
        <note>catalytic</note>
    </ligand>
</feature>
<proteinExistence type="inferred from homology"/>